<dbReference type="EMBL" id="FNDN01000035">
    <property type="protein sequence ID" value="SDJ35794.1"/>
    <property type="molecule type" value="Genomic_DNA"/>
</dbReference>
<feature type="compositionally biased region" description="Gly residues" evidence="1">
    <location>
        <begin position="268"/>
        <end position="285"/>
    </location>
</feature>
<evidence type="ECO:0000313" key="3">
    <source>
        <dbReference type="Proteomes" id="UP000183263"/>
    </source>
</evidence>
<name>A0A1G8T2T4_9NOCA</name>
<proteinExistence type="predicted"/>
<protein>
    <recommendedName>
        <fullName evidence="4">PPE family protein</fullName>
    </recommendedName>
</protein>
<keyword evidence="3" id="KW-1185">Reference proteome</keyword>
<feature type="compositionally biased region" description="Low complexity" evidence="1">
    <location>
        <begin position="318"/>
        <end position="331"/>
    </location>
</feature>
<gene>
    <name evidence="2" type="ORF">SAMN05444695_1351</name>
</gene>
<dbReference type="InterPro" id="IPR036689">
    <property type="entry name" value="ESAT-6-like_sf"/>
</dbReference>
<feature type="region of interest" description="Disordered" evidence="1">
    <location>
        <begin position="268"/>
        <end position="337"/>
    </location>
</feature>
<evidence type="ECO:0000313" key="2">
    <source>
        <dbReference type="EMBL" id="SDJ35794.1"/>
    </source>
</evidence>
<dbReference type="SUPFAM" id="SSF140453">
    <property type="entry name" value="EsxAB dimer-like"/>
    <property type="match status" value="1"/>
</dbReference>
<evidence type="ECO:0000256" key="1">
    <source>
        <dbReference type="SAM" id="MobiDB-lite"/>
    </source>
</evidence>
<dbReference type="Proteomes" id="UP000183263">
    <property type="component" value="Unassembled WGS sequence"/>
</dbReference>
<dbReference type="AlphaFoldDB" id="A0A1G8T2T4"/>
<evidence type="ECO:0008006" key="4">
    <source>
        <dbReference type="Google" id="ProtNLM"/>
    </source>
</evidence>
<sequence>MSDLEDFLLGNPSVTATPPSEAPFPLPLLTPSVAPSAPSPATASTGGASTLLTQLLASMGIAPNSDAADRLAEELGLEPDPPYIGTMENFHGMSHADMYSRTQEIDPGRIGSLAGGFGRVGETLEIESMLDDLRGRITELWGGAAADSAAAAAGRLAAPGGQFEGALDVISQKLNALQMSASTVKMSVPPPVMATPLTILSAPAAMDLVEQQREAQRIAADKLTSLYAPSYTSAGTNVPGLPKPDGPNGGGAGGGFGYGGGSGGGSGAGTGGGGGSATGASGGVPGAEDAANTQAAGVDALAGQGAGGQQGGAGSGMGSAASTSAASAQNGLGAGAG</sequence>
<feature type="region of interest" description="Disordered" evidence="1">
    <location>
        <begin position="231"/>
        <end position="254"/>
    </location>
</feature>
<feature type="compositionally biased region" description="Gly residues" evidence="1">
    <location>
        <begin position="304"/>
        <end position="317"/>
    </location>
</feature>
<feature type="region of interest" description="Disordered" evidence="1">
    <location>
        <begin position="1"/>
        <end position="25"/>
    </location>
</feature>
<feature type="non-terminal residue" evidence="2">
    <location>
        <position position="337"/>
    </location>
</feature>
<reference evidence="2 3" key="1">
    <citation type="submission" date="2016-10" db="EMBL/GenBank/DDBJ databases">
        <authorList>
            <person name="de Groot N.N."/>
        </authorList>
    </citation>
    <scope>NUCLEOTIDE SEQUENCE [LARGE SCALE GENOMIC DNA]</scope>
    <source>
        <strain evidence="2 3">DSM 44892</strain>
    </source>
</reference>
<organism evidence="2 3">
    <name type="scientific">Rhodococcus triatomae</name>
    <dbReference type="NCBI Taxonomy" id="300028"/>
    <lineage>
        <taxon>Bacteria</taxon>
        <taxon>Bacillati</taxon>
        <taxon>Actinomycetota</taxon>
        <taxon>Actinomycetes</taxon>
        <taxon>Mycobacteriales</taxon>
        <taxon>Nocardiaceae</taxon>
        <taxon>Rhodococcus</taxon>
    </lineage>
</organism>
<accession>A0A1G8T2T4</accession>
<feature type="compositionally biased region" description="Low complexity" evidence="1">
    <location>
        <begin position="294"/>
        <end position="303"/>
    </location>
</feature>